<dbReference type="RefSeq" id="WP_106125430.1">
    <property type="nucleotide sequence ID" value="NZ_PVZG01000002.1"/>
</dbReference>
<keyword evidence="1" id="KW-0812">Transmembrane</keyword>
<proteinExistence type="predicted"/>
<feature type="transmembrane region" description="Helical" evidence="1">
    <location>
        <begin position="7"/>
        <end position="27"/>
    </location>
</feature>
<dbReference type="EMBL" id="PVZG01000002">
    <property type="protein sequence ID" value="PRY32246.1"/>
    <property type="molecule type" value="Genomic_DNA"/>
</dbReference>
<name>A0A2T0SFQ1_9ACTN</name>
<protein>
    <submittedName>
        <fullName evidence="2">Uncharacterized protein</fullName>
    </submittedName>
</protein>
<keyword evidence="3" id="KW-1185">Reference proteome</keyword>
<keyword evidence="1" id="KW-0472">Membrane</keyword>
<dbReference type="Proteomes" id="UP000239209">
    <property type="component" value="Unassembled WGS sequence"/>
</dbReference>
<reference evidence="2 3" key="1">
    <citation type="submission" date="2018-03" db="EMBL/GenBank/DDBJ databases">
        <title>Genomic Encyclopedia of Archaeal and Bacterial Type Strains, Phase II (KMG-II): from individual species to whole genera.</title>
        <authorList>
            <person name="Goeker M."/>
        </authorList>
    </citation>
    <scope>NUCLEOTIDE SEQUENCE [LARGE SCALE GENOMIC DNA]</scope>
    <source>
        <strain evidence="2 3">DSM 45348</strain>
    </source>
</reference>
<dbReference type="AlphaFoldDB" id="A0A2T0SFQ1"/>
<gene>
    <name evidence="2" type="ORF">CLV70_102457</name>
</gene>
<accession>A0A2T0SFQ1</accession>
<evidence type="ECO:0000313" key="2">
    <source>
        <dbReference type="EMBL" id="PRY32246.1"/>
    </source>
</evidence>
<sequence length="75" mass="8797">MPIWGHLLLGALTLGIYFLFLPLIILFDAVARAWAKVVEWVLSAIFSAVYRTLQAPFRFLWRHVKRWVNQPSNRT</sequence>
<keyword evidence="1" id="KW-1133">Transmembrane helix</keyword>
<evidence type="ECO:0000313" key="3">
    <source>
        <dbReference type="Proteomes" id="UP000239209"/>
    </source>
</evidence>
<organism evidence="2 3">
    <name type="scientific">Pseudosporangium ferrugineum</name>
    <dbReference type="NCBI Taxonomy" id="439699"/>
    <lineage>
        <taxon>Bacteria</taxon>
        <taxon>Bacillati</taxon>
        <taxon>Actinomycetota</taxon>
        <taxon>Actinomycetes</taxon>
        <taxon>Micromonosporales</taxon>
        <taxon>Micromonosporaceae</taxon>
        <taxon>Pseudosporangium</taxon>
    </lineage>
</organism>
<comment type="caution">
    <text evidence="2">The sequence shown here is derived from an EMBL/GenBank/DDBJ whole genome shotgun (WGS) entry which is preliminary data.</text>
</comment>
<dbReference type="OrthoDB" id="9906991at2"/>
<evidence type="ECO:0000256" key="1">
    <source>
        <dbReference type="SAM" id="Phobius"/>
    </source>
</evidence>